<proteinExistence type="predicted"/>
<sequence length="100" mass="11938">MVSFLIDVYIAEGKVQNLRVPRDSAIAIFDVYEQKLLEKHGINKDTYVKSMSYYYDHPQKLELIYETVLDSLNLKEQQLREKKEEDVKLEEDKKKPTKER</sequence>
<organism evidence="3 4">
    <name type="scientific">Fulvivirga imtechensis AK7</name>
    <dbReference type="NCBI Taxonomy" id="1237149"/>
    <lineage>
        <taxon>Bacteria</taxon>
        <taxon>Pseudomonadati</taxon>
        <taxon>Bacteroidota</taxon>
        <taxon>Cytophagia</taxon>
        <taxon>Cytophagales</taxon>
        <taxon>Fulvivirgaceae</taxon>
        <taxon>Fulvivirga</taxon>
    </lineage>
</organism>
<dbReference type="InterPro" id="IPR025381">
    <property type="entry name" value="DUF4296"/>
</dbReference>
<evidence type="ECO:0000256" key="1">
    <source>
        <dbReference type="SAM" id="MobiDB-lite"/>
    </source>
</evidence>
<gene>
    <name evidence="3" type="ORF">C900_02190</name>
</gene>
<dbReference type="Proteomes" id="UP000011135">
    <property type="component" value="Unassembled WGS sequence"/>
</dbReference>
<evidence type="ECO:0000313" key="4">
    <source>
        <dbReference type="Proteomes" id="UP000011135"/>
    </source>
</evidence>
<keyword evidence="4" id="KW-1185">Reference proteome</keyword>
<name>L8JSJ8_9BACT</name>
<feature type="region of interest" description="Disordered" evidence="1">
    <location>
        <begin position="80"/>
        <end position="100"/>
    </location>
</feature>
<dbReference type="eggNOG" id="ENOG5033DU3">
    <property type="taxonomic scope" value="Bacteria"/>
</dbReference>
<accession>L8JSJ8</accession>
<dbReference type="EMBL" id="AMZN01000032">
    <property type="protein sequence ID" value="ELR71815.1"/>
    <property type="molecule type" value="Genomic_DNA"/>
</dbReference>
<feature type="domain" description="DUF4296" evidence="2">
    <location>
        <begin position="1"/>
        <end position="77"/>
    </location>
</feature>
<evidence type="ECO:0000313" key="3">
    <source>
        <dbReference type="EMBL" id="ELR71815.1"/>
    </source>
</evidence>
<dbReference type="STRING" id="1237149.C900_02190"/>
<dbReference type="AlphaFoldDB" id="L8JSJ8"/>
<reference evidence="3 4" key="1">
    <citation type="submission" date="2012-12" db="EMBL/GenBank/DDBJ databases">
        <title>Genome assembly of Fulvivirga imtechensis AK7.</title>
        <authorList>
            <person name="Nupur N."/>
            <person name="Khatri I."/>
            <person name="Kumar R."/>
            <person name="Subramanian S."/>
            <person name="Pinnaka A."/>
        </authorList>
    </citation>
    <scope>NUCLEOTIDE SEQUENCE [LARGE SCALE GENOMIC DNA]</scope>
    <source>
        <strain evidence="3 4">AK7</strain>
    </source>
</reference>
<evidence type="ECO:0000259" key="2">
    <source>
        <dbReference type="Pfam" id="PF14129"/>
    </source>
</evidence>
<dbReference type="Pfam" id="PF14129">
    <property type="entry name" value="DUF4296"/>
    <property type="match status" value="1"/>
</dbReference>
<comment type="caution">
    <text evidence="3">The sequence shown here is derived from an EMBL/GenBank/DDBJ whole genome shotgun (WGS) entry which is preliminary data.</text>
</comment>
<protein>
    <recommendedName>
        <fullName evidence="2">DUF4296 domain-containing protein</fullName>
    </recommendedName>
</protein>